<reference evidence="4" key="1">
    <citation type="submission" date="2018-08" db="EMBL/GenBank/DDBJ databases">
        <authorList>
            <person name="Rossello M."/>
        </authorList>
    </citation>
    <scope>NUCLEOTIDE SEQUENCE [LARGE SCALE GENOMIC DNA]</scope>
    <source>
        <strain evidence="4">cv. Chinese Spring</strain>
    </source>
</reference>
<feature type="transmembrane region" description="Helical" evidence="2">
    <location>
        <begin position="84"/>
        <end position="102"/>
    </location>
</feature>
<evidence type="ECO:0000313" key="4">
    <source>
        <dbReference type="EnsemblPlants" id="TraesCS5B02G350100.1.cds1"/>
    </source>
</evidence>
<feature type="transmembrane region" description="Helical" evidence="2">
    <location>
        <begin position="114"/>
        <end position="133"/>
    </location>
</feature>
<dbReference type="STRING" id="4565.A0A3B6LQJ6"/>
<dbReference type="Gramene" id="TraesCS5B03G0876100.1">
    <property type="protein sequence ID" value="TraesCS5B03G0876100.1.CDS1"/>
    <property type="gene ID" value="TraesCS5B03G0876100"/>
</dbReference>
<feature type="transmembrane region" description="Helical" evidence="2">
    <location>
        <begin position="295"/>
        <end position="322"/>
    </location>
</feature>
<organism evidence="4">
    <name type="scientific">Triticum aestivum</name>
    <name type="common">Wheat</name>
    <dbReference type="NCBI Taxonomy" id="4565"/>
    <lineage>
        <taxon>Eukaryota</taxon>
        <taxon>Viridiplantae</taxon>
        <taxon>Streptophyta</taxon>
        <taxon>Embryophyta</taxon>
        <taxon>Tracheophyta</taxon>
        <taxon>Spermatophyta</taxon>
        <taxon>Magnoliopsida</taxon>
        <taxon>Liliopsida</taxon>
        <taxon>Poales</taxon>
        <taxon>Poaceae</taxon>
        <taxon>BOP clade</taxon>
        <taxon>Pooideae</taxon>
        <taxon>Triticodae</taxon>
        <taxon>Triticeae</taxon>
        <taxon>Triticinae</taxon>
        <taxon>Triticum</taxon>
    </lineage>
</organism>
<evidence type="ECO:0000256" key="1">
    <source>
        <dbReference type="SAM" id="MobiDB-lite"/>
    </source>
</evidence>
<keyword evidence="2" id="KW-0472">Membrane</keyword>
<keyword evidence="2" id="KW-0812">Transmembrane</keyword>
<dbReference type="Proteomes" id="UP000019116">
    <property type="component" value="Chromosome 5B"/>
</dbReference>
<dbReference type="AlphaFoldDB" id="A0A3B6LQJ6"/>
<dbReference type="Gramene" id="TraesJAG5B03G02942830.1">
    <property type="protein sequence ID" value="TraesJAG5B03G02942830.1.CDS1"/>
    <property type="gene ID" value="TraesJAG5B03G02942830"/>
</dbReference>
<reference evidence="4" key="2">
    <citation type="submission" date="2018-10" db="UniProtKB">
        <authorList>
            <consortium name="EnsemblPlants"/>
        </authorList>
    </citation>
    <scope>IDENTIFICATION</scope>
</reference>
<feature type="transmembrane region" description="Helical" evidence="2">
    <location>
        <begin position="44"/>
        <end position="64"/>
    </location>
</feature>
<keyword evidence="5" id="KW-1185">Reference proteome</keyword>
<dbReference type="InterPro" id="IPR025315">
    <property type="entry name" value="DUF4220"/>
</dbReference>
<feature type="transmembrane region" description="Helical" evidence="2">
    <location>
        <begin position="139"/>
        <end position="155"/>
    </location>
</feature>
<evidence type="ECO:0000313" key="5">
    <source>
        <dbReference type="Proteomes" id="UP000019116"/>
    </source>
</evidence>
<dbReference type="Pfam" id="PF13968">
    <property type="entry name" value="DUF4220"/>
    <property type="match status" value="1"/>
</dbReference>
<dbReference type="PANTHER" id="PTHR31325">
    <property type="entry name" value="OS01G0798800 PROTEIN-RELATED"/>
    <property type="match status" value="1"/>
</dbReference>
<dbReference type="Gramene" id="TraesCS5B02G350100.1">
    <property type="protein sequence ID" value="TraesCS5B02G350100.1.cds1"/>
    <property type="gene ID" value="TraesCS5B02G350100"/>
</dbReference>
<feature type="transmembrane region" description="Helical" evidence="2">
    <location>
        <begin position="13"/>
        <end position="32"/>
    </location>
</feature>
<protein>
    <recommendedName>
        <fullName evidence="3">DUF4220 domain-containing protein</fullName>
    </recommendedName>
</protein>
<name>A0A3B6LQJ6_WHEAT</name>
<dbReference type="OrthoDB" id="686958at2759"/>
<evidence type="ECO:0000259" key="3">
    <source>
        <dbReference type="Pfam" id="PF13968"/>
    </source>
</evidence>
<feature type="region of interest" description="Disordered" evidence="1">
    <location>
        <begin position="608"/>
        <end position="627"/>
    </location>
</feature>
<dbReference type="EnsemblPlants" id="TraesCS5B02G350100.1">
    <property type="protein sequence ID" value="TraesCS5B02G350100.1.cds1"/>
    <property type="gene ID" value="TraesCS5B02G350100"/>
</dbReference>
<feature type="transmembrane region" description="Helical" evidence="2">
    <location>
        <begin position="259"/>
        <end position="283"/>
    </location>
</feature>
<dbReference type="Pfam" id="PF04578">
    <property type="entry name" value="DUF594"/>
    <property type="match status" value="1"/>
</dbReference>
<dbReference type="InterPro" id="IPR007658">
    <property type="entry name" value="DUF594"/>
</dbReference>
<sequence length="627" mass="72095">MGLSSAVAWWEEWQLRILVLISLFIQYILFFSDYVRRVPVLRRLRVLVWIAYVSSDAVAIFALATLFNRHRHTCDEEGSNLEVLWVPVLLIHLGGQSMISAYSLEDNELWKRHIVTLVSQVTVALYVFCRWWSGEKTQLAAGVVLFIFGVLRFAQKPWALRIASFNSLQSSTVPLRRGQREYTPTEYVEAAKRCVLDTKVNIEYKYNMDCMFVDQSAPYSVRIEGLTSFLKLKDKHAYSELQKGISNTYDGMYTRVRSVVTGLGISEFFLFPLLALASIVLFAKSHKDGQNEKDIRVTYILLCCTTVLELLFPFMLFLSLVVPSIYKLIQDPVEGWHDMVSQHNIMSLCVRKKKPTFLMKVATFDFLRELLNQHWYIQKVPIAYQITGMVRRHMEVGWKEYICDAASYRSFSALRGQWAVRMHHHQLAWSLKMPFDESVLVWHVATDLCFYHPDTSPQCRQGEATQHSREISNYMFYLLLIRPEMLMLGAKSYIVTLASDKIVKNSKGLLEPTEESLAREIFNLSPSAPDMVSNACKLAKALMELGGDERWTVIQGVWVEMLCYSASRCRGYLHAKSLGDGGECLTYIYLLWSFMGMETLADRHHMSEPLPFDSQGRHGQSAEGDMP</sequence>
<proteinExistence type="predicted"/>
<keyword evidence="2" id="KW-1133">Transmembrane helix</keyword>
<feature type="domain" description="DUF4220" evidence="3">
    <location>
        <begin position="49"/>
        <end position="319"/>
    </location>
</feature>
<evidence type="ECO:0000256" key="2">
    <source>
        <dbReference type="SAM" id="Phobius"/>
    </source>
</evidence>
<accession>A0A3B6LQJ6</accession>